<comment type="caution">
    <text evidence="1">The sequence shown here is derived from an EMBL/GenBank/DDBJ whole genome shotgun (WGS) entry which is preliminary data.</text>
</comment>
<reference evidence="1" key="1">
    <citation type="submission" date="2023-03" db="EMBL/GenBank/DDBJ databases">
        <title>Massive genome expansion in bonnet fungi (Mycena s.s.) driven by repeated elements and novel gene families across ecological guilds.</title>
        <authorList>
            <consortium name="Lawrence Berkeley National Laboratory"/>
            <person name="Harder C.B."/>
            <person name="Miyauchi S."/>
            <person name="Viragh M."/>
            <person name="Kuo A."/>
            <person name="Thoen E."/>
            <person name="Andreopoulos B."/>
            <person name="Lu D."/>
            <person name="Skrede I."/>
            <person name="Drula E."/>
            <person name="Henrissat B."/>
            <person name="Morin E."/>
            <person name="Kohler A."/>
            <person name="Barry K."/>
            <person name="LaButti K."/>
            <person name="Morin E."/>
            <person name="Salamov A."/>
            <person name="Lipzen A."/>
            <person name="Mereny Z."/>
            <person name="Hegedus B."/>
            <person name="Baldrian P."/>
            <person name="Stursova M."/>
            <person name="Weitz H."/>
            <person name="Taylor A."/>
            <person name="Grigoriev I.V."/>
            <person name="Nagy L.G."/>
            <person name="Martin F."/>
            <person name="Kauserud H."/>
        </authorList>
    </citation>
    <scope>NUCLEOTIDE SEQUENCE</scope>
    <source>
        <strain evidence="1">CBHHK182m</strain>
    </source>
</reference>
<gene>
    <name evidence="1" type="ORF">B0H16DRAFT_1228964</name>
</gene>
<proteinExistence type="predicted"/>
<dbReference type="EMBL" id="JARKIB010000061">
    <property type="protein sequence ID" value="KAJ7751684.1"/>
    <property type="molecule type" value="Genomic_DNA"/>
</dbReference>
<keyword evidence="2" id="KW-1185">Reference proteome</keyword>
<name>A0AAD7IXB4_9AGAR</name>
<evidence type="ECO:0008006" key="3">
    <source>
        <dbReference type="Google" id="ProtNLM"/>
    </source>
</evidence>
<feature type="non-terminal residue" evidence="1">
    <location>
        <position position="54"/>
    </location>
</feature>
<organism evidence="1 2">
    <name type="scientific">Mycena metata</name>
    <dbReference type="NCBI Taxonomy" id="1033252"/>
    <lineage>
        <taxon>Eukaryota</taxon>
        <taxon>Fungi</taxon>
        <taxon>Dikarya</taxon>
        <taxon>Basidiomycota</taxon>
        <taxon>Agaricomycotina</taxon>
        <taxon>Agaricomycetes</taxon>
        <taxon>Agaricomycetidae</taxon>
        <taxon>Agaricales</taxon>
        <taxon>Marasmiineae</taxon>
        <taxon>Mycenaceae</taxon>
        <taxon>Mycena</taxon>
    </lineage>
</organism>
<dbReference type="AlphaFoldDB" id="A0AAD7IXB4"/>
<dbReference type="Proteomes" id="UP001215598">
    <property type="component" value="Unassembled WGS sequence"/>
</dbReference>
<evidence type="ECO:0000313" key="2">
    <source>
        <dbReference type="Proteomes" id="UP001215598"/>
    </source>
</evidence>
<dbReference type="Gene3D" id="1.20.1280.50">
    <property type="match status" value="1"/>
</dbReference>
<feature type="non-terminal residue" evidence="1">
    <location>
        <position position="1"/>
    </location>
</feature>
<evidence type="ECO:0000313" key="1">
    <source>
        <dbReference type="EMBL" id="KAJ7751684.1"/>
    </source>
</evidence>
<sequence length="54" mass="6097">LYPILTLPTEITAEILLHCLPDKPVARSGNVAPMLLARICRKWRDIACGTPRLW</sequence>
<protein>
    <recommendedName>
        <fullName evidence="3">F-box domain-containing protein</fullName>
    </recommendedName>
</protein>
<accession>A0AAD7IXB4</accession>